<keyword evidence="1" id="KW-0732">Signal</keyword>
<evidence type="ECO:0000313" key="3">
    <source>
        <dbReference type="EMBL" id="KAJ9576541.1"/>
    </source>
</evidence>
<reference evidence="3" key="1">
    <citation type="journal article" date="2023" name="IScience">
        <title>Live-bearing cockroach genome reveals convergent evolutionary mechanisms linked to viviparity in insects and beyond.</title>
        <authorList>
            <person name="Fouks B."/>
            <person name="Harrison M.C."/>
            <person name="Mikhailova A.A."/>
            <person name="Marchal E."/>
            <person name="English S."/>
            <person name="Carruthers M."/>
            <person name="Jennings E.C."/>
            <person name="Chiamaka E.L."/>
            <person name="Frigard R.A."/>
            <person name="Pippel M."/>
            <person name="Attardo G.M."/>
            <person name="Benoit J.B."/>
            <person name="Bornberg-Bauer E."/>
            <person name="Tobe S.S."/>
        </authorList>
    </citation>
    <scope>NUCLEOTIDE SEQUENCE</scope>
    <source>
        <strain evidence="3">Stay&amp;Tobe</strain>
    </source>
</reference>
<feature type="non-terminal residue" evidence="3">
    <location>
        <position position="333"/>
    </location>
</feature>
<comment type="caution">
    <text evidence="3">The sequence shown here is derived from an EMBL/GenBank/DDBJ whole genome shotgun (WGS) entry which is preliminary data.</text>
</comment>
<evidence type="ECO:0000259" key="2">
    <source>
        <dbReference type="PROSITE" id="PS51534"/>
    </source>
</evidence>
<dbReference type="EMBL" id="JASPKZ010009715">
    <property type="protein sequence ID" value="KAJ9576541.1"/>
    <property type="molecule type" value="Genomic_DNA"/>
</dbReference>
<reference evidence="3" key="2">
    <citation type="submission" date="2023-05" db="EMBL/GenBank/DDBJ databases">
        <authorList>
            <person name="Fouks B."/>
        </authorList>
    </citation>
    <scope>NUCLEOTIDE SEQUENCE</scope>
    <source>
        <strain evidence="3">Stay&amp;Tobe</strain>
        <tissue evidence="3">Testes</tissue>
    </source>
</reference>
<feature type="domain" description="SEFIR" evidence="2">
    <location>
        <begin position="290"/>
        <end position="333"/>
    </location>
</feature>
<evidence type="ECO:0000256" key="1">
    <source>
        <dbReference type="SAM" id="SignalP"/>
    </source>
</evidence>
<keyword evidence="4" id="KW-1185">Reference proteome</keyword>
<proteinExistence type="predicted"/>
<evidence type="ECO:0000313" key="4">
    <source>
        <dbReference type="Proteomes" id="UP001233999"/>
    </source>
</evidence>
<feature type="non-terminal residue" evidence="3">
    <location>
        <position position="1"/>
    </location>
</feature>
<feature type="signal peptide" evidence="1">
    <location>
        <begin position="1"/>
        <end position="20"/>
    </location>
</feature>
<dbReference type="Proteomes" id="UP001233999">
    <property type="component" value="Unassembled WGS sequence"/>
</dbReference>
<name>A0AAD7ZA25_DIPPU</name>
<accession>A0AAD7ZA25</accession>
<dbReference type="InterPro" id="IPR013568">
    <property type="entry name" value="SEFIR_dom"/>
</dbReference>
<gene>
    <name evidence="3" type="ORF">L9F63_025564</name>
</gene>
<dbReference type="AlphaFoldDB" id="A0AAD7ZA25"/>
<organism evidence="3 4">
    <name type="scientific">Diploptera punctata</name>
    <name type="common">Pacific beetle cockroach</name>
    <dbReference type="NCBI Taxonomy" id="6984"/>
    <lineage>
        <taxon>Eukaryota</taxon>
        <taxon>Metazoa</taxon>
        <taxon>Ecdysozoa</taxon>
        <taxon>Arthropoda</taxon>
        <taxon>Hexapoda</taxon>
        <taxon>Insecta</taxon>
        <taxon>Pterygota</taxon>
        <taxon>Neoptera</taxon>
        <taxon>Polyneoptera</taxon>
        <taxon>Dictyoptera</taxon>
        <taxon>Blattodea</taxon>
        <taxon>Blaberoidea</taxon>
        <taxon>Blaberidae</taxon>
        <taxon>Diplopterinae</taxon>
        <taxon>Diploptera</taxon>
    </lineage>
</organism>
<protein>
    <recommendedName>
        <fullName evidence="2">SEFIR domain-containing protein</fullName>
    </recommendedName>
</protein>
<feature type="chain" id="PRO_5042083278" description="SEFIR domain-containing protein" evidence="1">
    <location>
        <begin position="21"/>
        <end position="333"/>
    </location>
</feature>
<dbReference type="PROSITE" id="PS51534">
    <property type="entry name" value="SEFIR"/>
    <property type="match status" value="1"/>
</dbReference>
<sequence>FIFCFIPSLVFREIMFGVFPFYVCPTDNMTCNSKLAVKSDCVILPSVPPSECESWTFDTNSAPSRYLGSVRLEAYTTELIPSSDFSSDFRMYTGMNLSFSDITWSYMRFRYKQMKNRSNDLCREFHMYKSENYSDSFFDCWWIFHTFEGTNFTLEYEAVGLPWIERRKYIFQIPHPINIANDIGIEDWIPFIYVDVTEVPVLTARWQRAPSHMSVRSYRIRVFKDGASVESSIWRGPFEEEHEQLYIYDTNNVSGIYHFEVTVEGDYKYCDAGLCRTARSPDIIVGRIKLPIVLVVYTPSRSSHVEAVVALVEYLRNYCAVEALLDRLDIDSR</sequence>